<keyword evidence="1" id="KW-0175">Coiled coil</keyword>
<name>A0ABS1WHV5_9FLAO</name>
<evidence type="ECO:0000313" key="2">
    <source>
        <dbReference type="EMBL" id="MBL7558638.1"/>
    </source>
</evidence>
<sequence length="610" mass="69579">MNNTKEQIKNRMLKKAATLWGVPANEIEMSFDPLVALLISACASEIEKISGEINESQTRITEKIIQLMTPETIYGPKPAHAVMVSHPIDAKAIVMPETLFYYKKKVTQKKTTQNFKNLYFTPVSESTLIDAKIDYIAAGKTIKQIEGKNDDLVLHDSGSRNSLPNSTLYIGLSSDLEVLDLNDVSFYFELLDLDDKTLFYHHLKFAEWYVDGKKINTESGFITNQKSAALDLDAIFEDAPNKTNNIVQQTCKFYDKHFVKIQPNKQNPTFSDSKFEELEHVISENKVKIADNVKWIKIVFPRVISNATLSNIFVTVNAFPVLNREINNFSYRLKEFISIVPIKTDDLFLDVNSISNTSGKEYKPQSKDNSYEEKGTYITRTENVGKLGYRKAKEYVVYLLELLKDESASFSMFNNDFLQANLKELNQLIARLEKKVSEITNDVSETTYLSLKPIKPKESLIVEYWTTNGAQANNIKTGSELEIYKGIGIKQKSSKLLSPTFGGKDHLTMEERLNAYRRSLLSRDRIVTKEDVKALCYEIYNDKIVDVKIKKSYIKDIALNKGLVNCIEIELLANPENNTNVEEWEALNSNLLLFLENHSVSVFPYKIKIS</sequence>
<dbReference type="RefSeq" id="WP_202998589.1">
    <property type="nucleotide sequence ID" value="NZ_JAEMEF010000002.1"/>
</dbReference>
<evidence type="ECO:0000313" key="3">
    <source>
        <dbReference type="Proteomes" id="UP000605013"/>
    </source>
</evidence>
<dbReference type="EMBL" id="JAEMEF010000002">
    <property type="protein sequence ID" value="MBL7558638.1"/>
    <property type="molecule type" value="Genomic_DNA"/>
</dbReference>
<accession>A0ABS1WHV5</accession>
<organism evidence="2 3">
    <name type="scientific">Olleya sediminilitoris</name>
    <dbReference type="NCBI Taxonomy" id="2795739"/>
    <lineage>
        <taxon>Bacteria</taxon>
        <taxon>Pseudomonadati</taxon>
        <taxon>Bacteroidota</taxon>
        <taxon>Flavobacteriia</taxon>
        <taxon>Flavobacteriales</taxon>
        <taxon>Flavobacteriaceae</taxon>
    </lineage>
</organism>
<keyword evidence="3" id="KW-1185">Reference proteome</keyword>
<gene>
    <name evidence="2" type="ORF">JAO71_02390</name>
</gene>
<comment type="caution">
    <text evidence="2">The sequence shown here is derived from an EMBL/GenBank/DDBJ whole genome shotgun (WGS) entry which is preliminary data.</text>
</comment>
<feature type="coiled-coil region" evidence="1">
    <location>
        <begin position="415"/>
        <end position="442"/>
    </location>
</feature>
<reference evidence="2 3" key="1">
    <citation type="submission" date="2020-12" db="EMBL/GenBank/DDBJ databases">
        <title>Olleya sediminilitoris sp. nov., isolated from a tidal flat.</title>
        <authorList>
            <person name="Park S."/>
            <person name="Yoon J.-H."/>
        </authorList>
    </citation>
    <scope>NUCLEOTIDE SEQUENCE [LARGE SCALE GENOMIC DNA]</scope>
    <source>
        <strain evidence="2 3">YSTF-M6</strain>
    </source>
</reference>
<evidence type="ECO:0000256" key="1">
    <source>
        <dbReference type="SAM" id="Coils"/>
    </source>
</evidence>
<protein>
    <submittedName>
        <fullName evidence="2">Type VI secretion system baseplate subunit TssF</fullName>
    </submittedName>
</protein>
<proteinExistence type="predicted"/>
<dbReference type="Proteomes" id="UP000605013">
    <property type="component" value="Unassembled WGS sequence"/>
</dbReference>